<comment type="caution">
    <text evidence="2">The sequence shown here is derived from an EMBL/GenBank/DDBJ whole genome shotgun (WGS) entry which is preliminary data.</text>
</comment>
<keyword evidence="3" id="KW-1185">Reference proteome</keyword>
<evidence type="ECO:0000313" key="3">
    <source>
        <dbReference type="Proteomes" id="UP000807342"/>
    </source>
</evidence>
<accession>A0A9P6C6H5</accession>
<name>A0A9P6C6H5_9AGAR</name>
<evidence type="ECO:0000256" key="1">
    <source>
        <dbReference type="SAM" id="SignalP"/>
    </source>
</evidence>
<dbReference type="AlphaFoldDB" id="A0A9P6C6H5"/>
<organism evidence="2 3">
    <name type="scientific">Macrolepiota fuliginosa MF-IS2</name>
    <dbReference type="NCBI Taxonomy" id="1400762"/>
    <lineage>
        <taxon>Eukaryota</taxon>
        <taxon>Fungi</taxon>
        <taxon>Dikarya</taxon>
        <taxon>Basidiomycota</taxon>
        <taxon>Agaricomycotina</taxon>
        <taxon>Agaricomycetes</taxon>
        <taxon>Agaricomycetidae</taxon>
        <taxon>Agaricales</taxon>
        <taxon>Agaricineae</taxon>
        <taxon>Agaricaceae</taxon>
        <taxon>Macrolepiota</taxon>
    </lineage>
</organism>
<protein>
    <submittedName>
        <fullName evidence="2">Uncharacterized protein</fullName>
    </submittedName>
</protein>
<dbReference type="EMBL" id="MU151096">
    <property type="protein sequence ID" value="KAF9450865.1"/>
    <property type="molecule type" value="Genomic_DNA"/>
</dbReference>
<reference evidence="2" key="1">
    <citation type="submission" date="2020-11" db="EMBL/GenBank/DDBJ databases">
        <authorList>
            <consortium name="DOE Joint Genome Institute"/>
            <person name="Ahrendt S."/>
            <person name="Riley R."/>
            <person name="Andreopoulos W."/>
            <person name="Labutti K."/>
            <person name="Pangilinan J."/>
            <person name="Ruiz-Duenas F.J."/>
            <person name="Barrasa J.M."/>
            <person name="Sanchez-Garcia M."/>
            <person name="Camarero S."/>
            <person name="Miyauchi S."/>
            <person name="Serrano A."/>
            <person name="Linde D."/>
            <person name="Babiker R."/>
            <person name="Drula E."/>
            <person name="Ayuso-Fernandez I."/>
            <person name="Pacheco R."/>
            <person name="Padilla G."/>
            <person name="Ferreira P."/>
            <person name="Barriuso J."/>
            <person name="Kellner H."/>
            <person name="Castanera R."/>
            <person name="Alfaro M."/>
            <person name="Ramirez L."/>
            <person name="Pisabarro A.G."/>
            <person name="Kuo A."/>
            <person name="Tritt A."/>
            <person name="Lipzen A."/>
            <person name="He G."/>
            <person name="Yan M."/>
            <person name="Ng V."/>
            <person name="Cullen D."/>
            <person name="Martin F."/>
            <person name="Rosso M.-N."/>
            <person name="Henrissat B."/>
            <person name="Hibbett D."/>
            <person name="Martinez A.T."/>
            <person name="Grigoriev I.V."/>
        </authorList>
    </citation>
    <scope>NUCLEOTIDE SEQUENCE</scope>
    <source>
        <strain evidence="2">MF-IS2</strain>
    </source>
</reference>
<sequence length="104" mass="12208">MLWGVWFVLINKAWSGDARPSRRRSLIHLDWGVIWLSMHYSSRFSFDARLPEVRSVRVRKSRIDRSTKWGNKLIDHVPYLPRFLGPVDYFNAAESLGGMSPHPR</sequence>
<feature type="signal peptide" evidence="1">
    <location>
        <begin position="1"/>
        <end position="18"/>
    </location>
</feature>
<dbReference type="Proteomes" id="UP000807342">
    <property type="component" value="Unassembled WGS sequence"/>
</dbReference>
<keyword evidence="1" id="KW-0732">Signal</keyword>
<feature type="chain" id="PRO_5040336591" evidence="1">
    <location>
        <begin position="19"/>
        <end position="104"/>
    </location>
</feature>
<gene>
    <name evidence="2" type="ORF">P691DRAFT_429324</name>
</gene>
<evidence type="ECO:0000313" key="2">
    <source>
        <dbReference type="EMBL" id="KAF9450865.1"/>
    </source>
</evidence>
<proteinExistence type="predicted"/>